<keyword evidence="2" id="KW-0472">Membrane</keyword>
<dbReference type="OrthoDB" id="8964578at2759"/>
<dbReference type="Proteomes" id="UP000264800">
    <property type="component" value="Unplaced"/>
</dbReference>
<dbReference type="GeneTree" id="ENSGT00940000172254"/>
<feature type="region of interest" description="Disordered" evidence="1">
    <location>
        <begin position="1"/>
        <end position="33"/>
    </location>
</feature>
<keyword evidence="4" id="KW-1185">Reference proteome</keyword>
<feature type="compositionally biased region" description="Polar residues" evidence="1">
    <location>
        <begin position="186"/>
        <end position="204"/>
    </location>
</feature>
<name>A0A3Q2ZXM4_KRYMA</name>
<keyword evidence="2" id="KW-0812">Transmembrane</keyword>
<evidence type="ECO:0000313" key="4">
    <source>
        <dbReference type="Proteomes" id="UP000264800"/>
    </source>
</evidence>
<dbReference type="Ensembl" id="ENSKMAT00000008211.1">
    <property type="protein sequence ID" value="ENSKMAP00000008085.1"/>
    <property type="gene ID" value="ENSKMAG00000006072.1"/>
</dbReference>
<feature type="compositionally biased region" description="Polar residues" evidence="1">
    <location>
        <begin position="141"/>
        <end position="154"/>
    </location>
</feature>
<feature type="compositionally biased region" description="Low complexity" evidence="1">
    <location>
        <begin position="155"/>
        <end position="173"/>
    </location>
</feature>
<sequence length="295" mass="31791">MMSPGTSRNRNTIRAKREDGAAAEGPRSAHKRADDMRAEMNLVFSVLVLLTGSWQRAAASVSGHGRSSPSPEELPQWTQHPAGWNQTSAEPTTSNTTEETVQSKTLTEAGPKIHFYSPNSTEDTSQHTATDHTHSAAADVLSSTSMAPSTAPLRTSTTEGTTTTSLPTFSSPTVQDRGSKAPTSIARPQSETPPAASTHQTSASGRAPAGPTHREPPSELNVGDEKLKGSQRHSSSPLDPLLAGLLSVFIVTTAVVFIVLFFKFRQRTNHPEFHRLQDLPMDDLMEDTPLSMYTH</sequence>
<dbReference type="STRING" id="37003.ENSKMAP00000008085"/>
<feature type="compositionally biased region" description="Polar residues" evidence="1">
    <location>
        <begin position="65"/>
        <end position="106"/>
    </location>
</feature>
<protein>
    <submittedName>
        <fullName evidence="3">Uncharacterized protein</fullName>
    </submittedName>
</protein>
<feature type="transmembrane region" description="Helical" evidence="2">
    <location>
        <begin position="241"/>
        <end position="262"/>
    </location>
</feature>
<feature type="compositionally biased region" description="Basic and acidic residues" evidence="1">
    <location>
        <begin position="212"/>
        <end position="228"/>
    </location>
</feature>
<dbReference type="KEGG" id="kmr:108238294"/>
<dbReference type="GeneID" id="108238294"/>
<dbReference type="OMA" id="MKTEIHL"/>
<dbReference type="AlphaFoldDB" id="A0A3Q2ZXM4"/>
<feature type="compositionally biased region" description="Polar residues" evidence="1">
    <location>
        <begin position="1"/>
        <end position="12"/>
    </location>
</feature>
<proteinExistence type="predicted"/>
<evidence type="ECO:0000256" key="1">
    <source>
        <dbReference type="SAM" id="MobiDB-lite"/>
    </source>
</evidence>
<reference evidence="3" key="1">
    <citation type="submission" date="2025-08" db="UniProtKB">
        <authorList>
            <consortium name="Ensembl"/>
        </authorList>
    </citation>
    <scope>IDENTIFICATION</scope>
</reference>
<accession>A0A3Q2ZXM4</accession>
<dbReference type="RefSeq" id="XP_017275755.1">
    <property type="nucleotide sequence ID" value="XM_017420266.3"/>
</dbReference>
<evidence type="ECO:0000313" key="3">
    <source>
        <dbReference type="Ensembl" id="ENSKMAP00000008085.1"/>
    </source>
</evidence>
<keyword evidence="2" id="KW-1133">Transmembrane helix</keyword>
<reference evidence="3" key="2">
    <citation type="submission" date="2025-09" db="UniProtKB">
        <authorList>
            <consortium name="Ensembl"/>
        </authorList>
    </citation>
    <scope>IDENTIFICATION</scope>
</reference>
<organism evidence="3 4">
    <name type="scientific">Kryptolebias marmoratus</name>
    <name type="common">Mangrove killifish</name>
    <name type="synonym">Rivulus marmoratus</name>
    <dbReference type="NCBI Taxonomy" id="37003"/>
    <lineage>
        <taxon>Eukaryota</taxon>
        <taxon>Metazoa</taxon>
        <taxon>Chordata</taxon>
        <taxon>Craniata</taxon>
        <taxon>Vertebrata</taxon>
        <taxon>Euteleostomi</taxon>
        <taxon>Actinopterygii</taxon>
        <taxon>Neopterygii</taxon>
        <taxon>Teleostei</taxon>
        <taxon>Neoteleostei</taxon>
        <taxon>Acanthomorphata</taxon>
        <taxon>Ovalentaria</taxon>
        <taxon>Atherinomorphae</taxon>
        <taxon>Cyprinodontiformes</taxon>
        <taxon>Rivulidae</taxon>
        <taxon>Kryptolebias</taxon>
    </lineage>
</organism>
<feature type="region of interest" description="Disordered" evidence="1">
    <location>
        <begin position="61"/>
        <end position="236"/>
    </location>
</feature>
<evidence type="ECO:0000256" key="2">
    <source>
        <dbReference type="SAM" id="Phobius"/>
    </source>
</evidence>